<reference evidence="15" key="1">
    <citation type="submission" date="2020-07" db="EMBL/GenBank/DDBJ databases">
        <title>Clarias magur genome sequencing, assembly and annotation.</title>
        <authorList>
            <person name="Kushwaha B."/>
            <person name="Kumar R."/>
            <person name="Das P."/>
            <person name="Joshi C.G."/>
            <person name="Kumar D."/>
            <person name="Nagpure N.S."/>
            <person name="Pandey M."/>
            <person name="Agarwal S."/>
            <person name="Srivastava S."/>
            <person name="Singh M."/>
            <person name="Sahoo L."/>
            <person name="Jayasankar P."/>
            <person name="Meher P.K."/>
            <person name="Koringa P.G."/>
            <person name="Iquebal M.A."/>
            <person name="Das S.P."/>
            <person name="Bit A."/>
            <person name="Patnaik S."/>
            <person name="Patel N."/>
            <person name="Shah T.M."/>
            <person name="Hinsu A."/>
            <person name="Jena J.K."/>
        </authorList>
    </citation>
    <scope>NUCLEOTIDE SEQUENCE</scope>
    <source>
        <strain evidence="15">CIFAMagur01</strain>
        <tissue evidence="15">Testis</tissue>
    </source>
</reference>
<evidence type="ECO:0000256" key="10">
    <source>
        <dbReference type="ARBA" id="ARBA00023288"/>
    </source>
</evidence>
<evidence type="ECO:0000256" key="11">
    <source>
        <dbReference type="ARBA" id="ARBA00045603"/>
    </source>
</evidence>
<evidence type="ECO:0000313" key="16">
    <source>
        <dbReference type="Proteomes" id="UP000727407"/>
    </source>
</evidence>
<name>A0A8J4UTK3_CLAMG</name>
<evidence type="ECO:0000256" key="5">
    <source>
        <dbReference type="ARBA" id="ARBA00022622"/>
    </source>
</evidence>
<feature type="domain" description="Alpha-carbonic anhydrase" evidence="14">
    <location>
        <begin position="1"/>
        <end position="226"/>
    </location>
</feature>
<keyword evidence="10" id="KW-0449">Lipoprotein</keyword>
<dbReference type="Gene3D" id="3.10.200.10">
    <property type="entry name" value="Alpha carbonic anhydrase"/>
    <property type="match status" value="1"/>
</dbReference>
<evidence type="ECO:0000313" key="15">
    <source>
        <dbReference type="EMBL" id="KAF5903140.1"/>
    </source>
</evidence>
<sequence length="226" mass="25582">WCYQSQVACDSKCKGPDAWHELYEDCNKDEQSPINIVTRKTVLDDNLTPFIFSGYQEAFSGKLINNGHTVKVSVPILATVRGGNLEGTYKAVQFHLHWGDKGGPGSEHTIDGEQYPMEMHIVHMKQRYKTLEDALKERHGVAVLGFFYEESKSDNKKYDKLIQALAEVKNTSENTIVSGISLNNLILSAENMTRYYRYDGSLTTPECTEGVLWTVFEHPIPLSEDQ</sequence>
<evidence type="ECO:0000256" key="13">
    <source>
        <dbReference type="RuleBase" id="RU367011"/>
    </source>
</evidence>
<evidence type="ECO:0000259" key="14">
    <source>
        <dbReference type="PROSITE" id="PS51144"/>
    </source>
</evidence>
<dbReference type="PANTHER" id="PTHR18952">
    <property type="entry name" value="CARBONIC ANHYDRASE"/>
    <property type="match status" value="1"/>
</dbReference>
<dbReference type="InterPro" id="IPR036398">
    <property type="entry name" value="CA_dom_sf"/>
</dbReference>
<keyword evidence="6 13" id="KW-0479">Metal-binding</keyword>
<dbReference type="InterPro" id="IPR018338">
    <property type="entry name" value="Carbonic_anhydrase_a-class_CS"/>
</dbReference>
<evidence type="ECO:0000256" key="8">
    <source>
        <dbReference type="ARBA" id="ARBA00023180"/>
    </source>
</evidence>
<keyword evidence="16" id="KW-1185">Reference proteome</keyword>
<comment type="catalytic activity">
    <reaction evidence="12">
        <text>hydrogencarbonate + H(+) = CO2 + H2O</text>
        <dbReference type="Rhea" id="RHEA:10748"/>
        <dbReference type="ChEBI" id="CHEBI:15377"/>
        <dbReference type="ChEBI" id="CHEBI:15378"/>
        <dbReference type="ChEBI" id="CHEBI:16526"/>
        <dbReference type="ChEBI" id="CHEBI:17544"/>
        <dbReference type="EC" id="4.2.1.1"/>
    </reaction>
    <physiologicalReaction direction="left-to-right" evidence="12">
        <dbReference type="Rhea" id="RHEA:10749"/>
    </physiologicalReaction>
    <physiologicalReaction direction="right-to-left" evidence="12">
        <dbReference type="Rhea" id="RHEA:10750"/>
    </physiologicalReaction>
</comment>
<keyword evidence="7 13" id="KW-0862">Zinc</keyword>
<evidence type="ECO:0000256" key="2">
    <source>
        <dbReference type="ARBA" id="ARBA00010718"/>
    </source>
</evidence>
<comment type="subcellular location">
    <subcellularLocation>
        <location evidence="1">Cell membrane</location>
        <topology evidence="1">Lipid-anchor</topology>
        <topology evidence="1">GPI-anchor</topology>
    </subcellularLocation>
</comment>
<protein>
    <recommendedName>
        <fullName evidence="13">Carbonic anhydrase</fullName>
        <ecNumber evidence="13">4.2.1.1</ecNumber>
    </recommendedName>
</protein>
<dbReference type="GO" id="GO:0005886">
    <property type="term" value="C:plasma membrane"/>
    <property type="evidence" value="ECO:0007669"/>
    <property type="project" value="UniProtKB-SubCell"/>
</dbReference>
<comment type="subunit">
    <text evidence="3">Interacts with SLC4A4.</text>
</comment>
<evidence type="ECO:0000256" key="6">
    <source>
        <dbReference type="ARBA" id="ARBA00022723"/>
    </source>
</evidence>
<proteinExistence type="inferred from homology"/>
<dbReference type="EC" id="4.2.1.1" evidence="13"/>
<evidence type="ECO:0000256" key="12">
    <source>
        <dbReference type="ARBA" id="ARBA00049061"/>
    </source>
</evidence>
<dbReference type="InterPro" id="IPR023561">
    <property type="entry name" value="Carbonic_anhydrase_a-class"/>
</dbReference>
<dbReference type="FunFam" id="3.10.200.10:FF:000003">
    <property type="entry name" value="Carbonic anhydrase 12"/>
    <property type="match status" value="1"/>
</dbReference>
<comment type="cofactor">
    <cofactor evidence="13">
        <name>Zn(2+)</name>
        <dbReference type="ChEBI" id="CHEBI:29105"/>
    </cofactor>
</comment>
<keyword evidence="5" id="KW-0472">Membrane</keyword>
<feature type="non-terminal residue" evidence="15">
    <location>
        <position position="226"/>
    </location>
</feature>
<dbReference type="GO" id="GO:0098552">
    <property type="term" value="C:side of membrane"/>
    <property type="evidence" value="ECO:0007669"/>
    <property type="project" value="UniProtKB-KW"/>
</dbReference>
<comment type="similarity">
    <text evidence="2 13">Belongs to the alpha-carbonic anhydrase family.</text>
</comment>
<keyword evidence="9 13" id="KW-0456">Lyase</keyword>
<dbReference type="EMBL" id="QNUK01000078">
    <property type="protein sequence ID" value="KAF5903140.1"/>
    <property type="molecule type" value="Genomic_DNA"/>
</dbReference>
<comment type="function">
    <text evidence="13">Reversible hydration of carbon dioxide.</text>
</comment>
<dbReference type="PROSITE" id="PS51144">
    <property type="entry name" value="ALPHA_CA_2"/>
    <property type="match status" value="1"/>
</dbReference>
<evidence type="ECO:0000256" key="4">
    <source>
        <dbReference type="ARBA" id="ARBA00022475"/>
    </source>
</evidence>
<dbReference type="SMART" id="SM01057">
    <property type="entry name" value="Carb_anhydrase"/>
    <property type="match status" value="1"/>
</dbReference>
<evidence type="ECO:0000256" key="3">
    <source>
        <dbReference type="ARBA" id="ARBA00011736"/>
    </source>
</evidence>
<evidence type="ECO:0000256" key="9">
    <source>
        <dbReference type="ARBA" id="ARBA00023239"/>
    </source>
</evidence>
<dbReference type="GO" id="GO:0004089">
    <property type="term" value="F:carbonate dehydratase activity"/>
    <property type="evidence" value="ECO:0007669"/>
    <property type="project" value="UniProtKB-UniRule"/>
</dbReference>
<dbReference type="InterPro" id="IPR001148">
    <property type="entry name" value="CA_dom"/>
</dbReference>
<accession>A0A8J4UTK3</accession>
<dbReference type="OrthoDB" id="429145at2759"/>
<evidence type="ECO:0000256" key="7">
    <source>
        <dbReference type="ARBA" id="ARBA00022833"/>
    </source>
</evidence>
<dbReference type="SUPFAM" id="SSF51069">
    <property type="entry name" value="Carbonic anhydrase"/>
    <property type="match status" value="1"/>
</dbReference>
<dbReference type="GO" id="GO:0008270">
    <property type="term" value="F:zinc ion binding"/>
    <property type="evidence" value="ECO:0007669"/>
    <property type="project" value="UniProtKB-UniRule"/>
</dbReference>
<gene>
    <name evidence="15" type="primary">ca4a</name>
    <name evidence="15" type="ORF">DAT39_007107</name>
</gene>
<comment type="caution">
    <text evidence="15">The sequence shown here is derived from an EMBL/GenBank/DDBJ whole genome shotgun (WGS) entry which is preliminary data.</text>
</comment>
<organism evidence="15 16">
    <name type="scientific">Clarias magur</name>
    <name type="common">Asian catfish</name>
    <name type="synonym">Macropteronotus magur</name>
    <dbReference type="NCBI Taxonomy" id="1594786"/>
    <lineage>
        <taxon>Eukaryota</taxon>
        <taxon>Metazoa</taxon>
        <taxon>Chordata</taxon>
        <taxon>Craniata</taxon>
        <taxon>Vertebrata</taxon>
        <taxon>Euteleostomi</taxon>
        <taxon>Actinopterygii</taxon>
        <taxon>Neopterygii</taxon>
        <taxon>Teleostei</taxon>
        <taxon>Ostariophysi</taxon>
        <taxon>Siluriformes</taxon>
        <taxon>Clariidae</taxon>
        <taxon>Clarias</taxon>
    </lineage>
</organism>
<dbReference type="AlphaFoldDB" id="A0A8J4UTK3"/>
<keyword evidence="5" id="KW-0336">GPI-anchor</keyword>
<comment type="function">
    <text evidence="11">Catalyzes the reversible hydration of carbon dioxide into bicarbonate and protons and thus is essential to maintaining intracellular and extracellular pH. May stimulate the sodium/bicarbonate transporter activity of SLC4A4 that acts in pH homeostasis. It is essential for acid overload removal from the retina and retina epithelium, and acid release in the choriocapillaris in the choroid.</text>
</comment>
<dbReference type="PANTHER" id="PTHR18952:SF95">
    <property type="entry name" value="CARBONIC ANHYDRASE 4"/>
    <property type="match status" value="1"/>
</dbReference>
<evidence type="ECO:0000256" key="1">
    <source>
        <dbReference type="ARBA" id="ARBA00004609"/>
    </source>
</evidence>
<keyword evidence="4" id="KW-1003">Cell membrane</keyword>
<feature type="non-terminal residue" evidence="15">
    <location>
        <position position="1"/>
    </location>
</feature>
<keyword evidence="8" id="KW-0325">Glycoprotein</keyword>
<dbReference type="Pfam" id="PF00194">
    <property type="entry name" value="Carb_anhydrase"/>
    <property type="match status" value="1"/>
</dbReference>
<dbReference type="Proteomes" id="UP000727407">
    <property type="component" value="Unassembled WGS sequence"/>
</dbReference>
<dbReference type="PROSITE" id="PS00162">
    <property type="entry name" value="ALPHA_CA_1"/>
    <property type="match status" value="1"/>
</dbReference>